<dbReference type="PROSITE" id="PS00028">
    <property type="entry name" value="ZINC_FINGER_C2H2_1"/>
    <property type="match status" value="1"/>
</dbReference>
<comment type="caution">
    <text evidence="4">The sequence shown here is derived from an EMBL/GenBank/DDBJ whole genome shotgun (WGS) entry which is preliminary data.</text>
</comment>
<dbReference type="GO" id="GO:0008270">
    <property type="term" value="F:zinc ion binding"/>
    <property type="evidence" value="ECO:0007669"/>
    <property type="project" value="UniProtKB-KW"/>
</dbReference>
<proteinExistence type="predicted"/>
<evidence type="ECO:0000259" key="3">
    <source>
        <dbReference type="PROSITE" id="PS50157"/>
    </source>
</evidence>
<dbReference type="InterPro" id="IPR036236">
    <property type="entry name" value="Znf_C2H2_sf"/>
</dbReference>
<dbReference type="InterPro" id="IPR013087">
    <property type="entry name" value="Znf_C2H2_type"/>
</dbReference>
<keyword evidence="1" id="KW-0863">Zinc-finger</keyword>
<reference evidence="4 5" key="1">
    <citation type="submission" date="2022-12" db="EMBL/GenBank/DDBJ databases">
        <title>Chromosome-scale assembly of the Ensete ventricosum genome.</title>
        <authorList>
            <person name="Dussert Y."/>
            <person name="Stocks J."/>
            <person name="Wendawek A."/>
            <person name="Woldeyes F."/>
            <person name="Nichols R.A."/>
            <person name="Borrell J.S."/>
        </authorList>
    </citation>
    <scope>NUCLEOTIDE SEQUENCE [LARGE SCALE GENOMIC DNA]</scope>
    <source>
        <strain evidence="5">cv. Maze</strain>
        <tissue evidence="4">Seeds</tissue>
    </source>
</reference>
<feature type="domain" description="C2H2-type" evidence="3">
    <location>
        <begin position="225"/>
        <end position="252"/>
    </location>
</feature>
<keyword evidence="1" id="KW-0479">Metal-binding</keyword>
<feature type="region of interest" description="Disordered" evidence="2">
    <location>
        <begin position="242"/>
        <end position="268"/>
    </location>
</feature>
<dbReference type="EMBL" id="JAQQAF010000003">
    <property type="protein sequence ID" value="KAJ8498739.1"/>
    <property type="molecule type" value="Genomic_DNA"/>
</dbReference>
<gene>
    <name evidence="4" type="ORF">OPV22_009291</name>
</gene>
<name>A0AAV8RAE9_ENSVE</name>
<dbReference type="PROSITE" id="PS50157">
    <property type="entry name" value="ZINC_FINGER_C2H2_2"/>
    <property type="match status" value="1"/>
</dbReference>
<evidence type="ECO:0000313" key="5">
    <source>
        <dbReference type="Proteomes" id="UP001222027"/>
    </source>
</evidence>
<accession>A0AAV8RAE9</accession>
<dbReference type="AlphaFoldDB" id="A0AAV8RAE9"/>
<evidence type="ECO:0000256" key="2">
    <source>
        <dbReference type="SAM" id="MobiDB-lite"/>
    </source>
</evidence>
<keyword evidence="1" id="KW-0862">Zinc</keyword>
<sequence length="316" mass="34847">MDNFADELELLLNENTSDDTHFSSELDAEEDQCSSLVNPTFSVHIEPLSPAPTLEPIHGNGDAVMKQALVSSSSSLDSKLAMIHQANVLPSSSSLDSRLAMLYQPNVPPTSFQHLLDEFHLAFMVAPFGSDASAYINQVGFGFPTSNIAADMSAENTQTAPPMKFIELHAQGPNIDHHQPHLHAEPYHGPTYLNPTGDPLDPNWEAIESYLAGHVRRGLDVSRVYKCNICNSEFPCAQAFGGHMSSHSKNKRGEKPLAKRKRRMSKKVRLNKRLSSASMKEKACLFSEEPNSIDEATNMAMNGASEEPNYVEFFDD</sequence>
<keyword evidence="5" id="KW-1185">Reference proteome</keyword>
<dbReference type="Proteomes" id="UP001222027">
    <property type="component" value="Unassembled WGS sequence"/>
</dbReference>
<dbReference type="Pfam" id="PF13912">
    <property type="entry name" value="zf-C2H2_6"/>
    <property type="match status" value="1"/>
</dbReference>
<dbReference type="SUPFAM" id="SSF57667">
    <property type="entry name" value="beta-beta-alpha zinc fingers"/>
    <property type="match status" value="1"/>
</dbReference>
<dbReference type="Gene3D" id="3.30.160.60">
    <property type="entry name" value="Classic Zinc Finger"/>
    <property type="match status" value="1"/>
</dbReference>
<organism evidence="4 5">
    <name type="scientific">Ensete ventricosum</name>
    <name type="common">Abyssinian banana</name>
    <name type="synonym">Musa ensete</name>
    <dbReference type="NCBI Taxonomy" id="4639"/>
    <lineage>
        <taxon>Eukaryota</taxon>
        <taxon>Viridiplantae</taxon>
        <taxon>Streptophyta</taxon>
        <taxon>Embryophyta</taxon>
        <taxon>Tracheophyta</taxon>
        <taxon>Spermatophyta</taxon>
        <taxon>Magnoliopsida</taxon>
        <taxon>Liliopsida</taxon>
        <taxon>Zingiberales</taxon>
        <taxon>Musaceae</taxon>
        <taxon>Ensete</taxon>
    </lineage>
</organism>
<feature type="compositionally biased region" description="Basic residues" evidence="2">
    <location>
        <begin position="258"/>
        <end position="268"/>
    </location>
</feature>
<protein>
    <recommendedName>
        <fullName evidence="3">C2H2-type domain-containing protein</fullName>
    </recommendedName>
</protein>
<evidence type="ECO:0000313" key="4">
    <source>
        <dbReference type="EMBL" id="KAJ8498739.1"/>
    </source>
</evidence>
<evidence type="ECO:0000256" key="1">
    <source>
        <dbReference type="PROSITE-ProRule" id="PRU00042"/>
    </source>
</evidence>